<name>A0ABS8P5T2_9PSEU</name>
<sequence length="95" mass="10588">MTINLPVKLILADVNGGQYDTAALCLGFQLGMLNNYLHYMEAMFFFDLDVEALHQADLLAMSHNYAATVVARTQDSARVKFTPLDDLNTLAVRHV</sequence>
<dbReference type="EMBL" id="JAJNDB010000001">
    <property type="protein sequence ID" value="MCD2193489.1"/>
    <property type="molecule type" value="Genomic_DNA"/>
</dbReference>
<gene>
    <name evidence="1" type="ORF">LQ327_08850</name>
</gene>
<dbReference type="RefSeq" id="WP_230731688.1">
    <property type="nucleotide sequence ID" value="NZ_JAJNDB010000001.1"/>
</dbReference>
<evidence type="ECO:0000313" key="2">
    <source>
        <dbReference type="Proteomes" id="UP001199469"/>
    </source>
</evidence>
<comment type="caution">
    <text evidence="1">The sequence shown here is derived from an EMBL/GenBank/DDBJ whole genome shotgun (WGS) entry which is preliminary data.</text>
</comment>
<organism evidence="1 2">
    <name type="scientific">Actinomycetospora endophytica</name>
    <dbReference type="NCBI Taxonomy" id="2291215"/>
    <lineage>
        <taxon>Bacteria</taxon>
        <taxon>Bacillati</taxon>
        <taxon>Actinomycetota</taxon>
        <taxon>Actinomycetes</taxon>
        <taxon>Pseudonocardiales</taxon>
        <taxon>Pseudonocardiaceae</taxon>
        <taxon>Actinomycetospora</taxon>
    </lineage>
</organism>
<accession>A0ABS8P5T2</accession>
<protein>
    <submittedName>
        <fullName evidence="1">Uncharacterized protein</fullName>
    </submittedName>
</protein>
<dbReference type="Proteomes" id="UP001199469">
    <property type="component" value="Unassembled WGS sequence"/>
</dbReference>
<reference evidence="1 2" key="1">
    <citation type="submission" date="2021-11" db="EMBL/GenBank/DDBJ databases">
        <title>Draft genome sequence of Actinomycetospora sp. SF1 isolated from the rhizosphere soil.</title>
        <authorList>
            <person name="Duangmal K."/>
            <person name="Chantavorakit T."/>
        </authorList>
    </citation>
    <scope>NUCLEOTIDE SEQUENCE [LARGE SCALE GENOMIC DNA]</scope>
    <source>
        <strain evidence="1 2">TBRC 5722</strain>
    </source>
</reference>
<proteinExistence type="predicted"/>
<evidence type="ECO:0000313" key="1">
    <source>
        <dbReference type="EMBL" id="MCD2193489.1"/>
    </source>
</evidence>
<keyword evidence="2" id="KW-1185">Reference proteome</keyword>